<evidence type="ECO:0000313" key="11">
    <source>
        <dbReference type="EMBL" id="WAW10029.1"/>
    </source>
</evidence>
<feature type="transmembrane region" description="Helical" evidence="9">
    <location>
        <begin position="52"/>
        <end position="83"/>
    </location>
</feature>
<feature type="domain" description="ABC transmembrane type-1" evidence="10">
    <location>
        <begin position="58"/>
        <end position="267"/>
    </location>
</feature>
<evidence type="ECO:0000313" key="12">
    <source>
        <dbReference type="Proteomes" id="UP001156215"/>
    </source>
</evidence>
<keyword evidence="7 9" id="KW-1133">Transmembrane helix</keyword>
<dbReference type="RefSeq" id="WP_269309032.1">
    <property type="nucleotide sequence ID" value="NZ_CP098242.1"/>
</dbReference>
<organism evidence="11 12">
    <name type="scientific">Oxalobacter vibrioformis</name>
    <dbReference type="NCBI Taxonomy" id="933080"/>
    <lineage>
        <taxon>Bacteria</taxon>
        <taxon>Pseudomonadati</taxon>
        <taxon>Pseudomonadota</taxon>
        <taxon>Betaproteobacteria</taxon>
        <taxon>Burkholderiales</taxon>
        <taxon>Oxalobacteraceae</taxon>
        <taxon>Oxalobacter</taxon>
    </lineage>
</organism>
<feature type="transmembrane region" description="Helical" evidence="9">
    <location>
        <begin position="245"/>
        <end position="267"/>
    </location>
</feature>
<sequence>MVARLLFCAAALSGLTVLAIFGFLLWFSLPLFHGGMLLSLFSWQWRPTEEAFGILPMVAGSLCLAVSAMLIAFPVGVGLCGFIHGIGPSRLARPLLGIVRFMTSIPTVVYGLVSAFLLVPLLRDGFSGSGFSWLAALLTLALLVLPTIVLVLDNQFRLLHEEMHLSAMALGLSRAQQFLRLTLPLSRHGLLMALALGFGRAIGDTMISLMLAGNAPQLPHSLLDSIRTLTAHIALVVSTDSQSMAYGSLFACGLMLFGVSVGVNVVLYRLRQTNSRQGERYV</sequence>
<dbReference type="EMBL" id="CP098242">
    <property type="protein sequence ID" value="WAW10029.1"/>
    <property type="molecule type" value="Genomic_DNA"/>
</dbReference>
<dbReference type="PANTHER" id="PTHR30425">
    <property type="entry name" value="PHOSPHATE TRANSPORT SYSTEM PERMEASE PROTEIN PST"/>
    <property type="match status" value="1"/>
</dbReference>
<feature type="transmembrane region" description="Helical" evidence="9">
    <location>
        <begin position="131"/>
        <end position="152"/>
    </location>
</feature>
<gene>
    <name evidence="11" type="ORF">NB640_12555</name>
</gene>
<dbReference type="InterPro" id="IPR051124">
    <property type="entry name" value="Phosphate_Transport_Permease"/>
</dbReference>
<protein>
    <submittedName>
        <fullName evidence="11">ABC transporter permease subunit</fullName>
    </submittedName>
</protein>
<keyword evidence="5" id="KW-0592">Phosphate transport</keyword>
<keyword evidence="6 9" id="KW-0812">Transmembrane</keyword>
<dbReference type="GO" id="GO:0006817">
    <property type="term" value="P:phosphate ion transport"/>
    <property type="evidence" value="ECO:0007669"/>
    <property type="project" value="UniProtKB-KW"/>
</dbReference>
<dbReference type="Gene3D" id="1.10.3720.10">
    <property type="entry name" value="MetI-like"/>
    <property type="match status" value="1"/>
</dbReference>
<reference evidence="11" key="1">
    <citation type="journal article" date="2022" name="Front. Microbiol.">
        <title>New perspectives on an old grouping: The genomic and phenotypic variability of Oxalobacter formigenes and the implications for calcium oxalate stone prevention.</title>
        <authorList>
            <person name="Chmiel J.A."/>
            <person name="Carr C."/>
            <person name="Stuivenberg G.A."/>
            <person name="Venema R."/>
            <person name="Chanyi R.M."/>
            <person name="Al K.F."/>
            <person name="Giguere D."/>
            <person name="Say H."/>
            <person name="Akouris P.P."/>
            <person name="Dominguez Romero S.A."/>
            <person name="Kwong A."/>
            <person name="Tai V."/>
            <person name="Koval S.F."/>
            <person name="Razvi H."/>
            <person name="Bjazevic J."/>
            <person name="Burton J.P."/>
        </authorList>
    </citation>
    <scope>NUCLEOTIDE SEQUENCE</scope>
    <source>
        <strain evidence="11">WoOx3</strain>
    </source>
</reference>
<dbReference type="GO" id="GO:0005886">
    <property type="term" value="C:plasma membrane"/>
    <property type="evidence" value="ECO:0007669"/>
    <property type="project" value="UniProtKB-SubCell"/>
</dbReference>
<dbReference type="InterPro" id="IPR000515">
    <property type="entry name" value="MetI-like"/>
</dbReference>
<evidence type="ECO:0000256" key="1">
    <source>
        <dbReference type="ARBA" id="ARBA00004651"/>
    </source>
</evidence>
<dbReference type="Proteomes" id="UP001156215">
    <property type="component" value="Chromosome"/>
</dbReference>
<comment type="subcellular location">
    <subcellularLocation>
        <location evidence="1 9">Cell membrane</location>
        <topology evidence="1 9">Multi-pass membrane protein</topology>
    </subcellularLocation>
</comment>
<feature type="transmembrane region" description="Helical" evidence="9">
    <location>
        <begin position="95"/>
        <end position="119"/>
    </location>
</feature>
<dbReference type="AlphaFoldDB" id="A0A9E9LYU3"/>
<feature type="transmembrane region" description="Helical" evidence="9">
    <location>
        <begin position="7"/>
        <end position="32"/>
    </location>
</feature>
<keyword evidence="3 9" id="KW-0813">Transport</keyword>
<comment type="similarity">
    <text evidence="2">Belongs to the binding-protein-dependent transport system permease family. CysTW subfamily.</text>
</comment>
<dbReference type="Pfam" id="PF00528">
    <property type="entry name" value="BPD_transp_1"/>
    <property type="match status" value="1"/>
</dbReference>
<accession>A0A9E9LYU3</accession>
<proteinExistence type="inferred from homology"/>
<evidence type="ECO:0000256" key="5">
    <source>
        <dbReference type="ARBA" id="ARBA00022592"/>
    </source>
</evidence>
<evidence type="ECO:0000256" key="3">
    <source>
        <dbReference type="ARBA" id="ARBA00022448"/>
    </source>
</evidence>
<name>A0A9E9LYU3_9BURK</name>
<evidence type="ECO:0000259" key="10">
    <source>
        <dbReference type="PROSITE" id="PS50928"/>
    </source>
</evidence>
<feature type="transmembrane region" description="Helical" evidence="9">
    <location>
        <begin position="190"/>
        <end position="212"/>
    </location>
</feature>
<dbReference type="InterPro" id="IPR035906">
    <property type="entry name" value="MetI-like_sf"/>
</dbReference>
<dbReference type="CDD" id="cd06261">
    <property type="entry name" value="TM_PBP2"/>
    <property type="match status" value="1"/>
</dbReference>
<evidence type="ECO:0000256" key="2">
    <source>
        <dbReference type="ARBA" id="ARBA00007069"/>
    </source>
</evidence>
<dbReference type="PROSITE" id="PS50928">
    <property type="entry name" value="ABC_TM1"/>
    <property type="match status" value="1"/>
</dbReference>
<evidence type="ECO:0000256" key="8">
    <source>
        <dbReference type="ARBA" id="ARBA00023136"/>
    </source>
</evidence>
<evidence type="ECO:0000256" key="7">
    <source>
        <dbReference type="ARBA" id="ARBA00022989"/>
    </source>
</evidence>
<dbReference type="PANTHER" id="PTHR30425:SF1">
    <property type="entry name" value="PHOSPHATE TRANSPORT SYSTEM PERMEASE PROTEIN PSTC"/>
    <property type="match status" value="1"/>
</dbReference>
<evidence type="ECO:0000256" key="4">
    <source>
        <dbReference type="ARBA" id="ARBA00022475"/>
    </source>
</evidence>
<keyword evidence="12" id="KW-1185">Reference proteome</keyword>
<keyword evidence="8 9" id="KW-0472">Membrane</keyword>
<keyword evidence="4" id="KW-1003">Cell membrane</keyword>
<evidence type="ECO:0000256" key="6">
    <source>
        <dbReference type="ARBA" id="ARBA00022692"/>
    </source>
</evidence>
<dbReference type="KEGG" id="ovb:NB640_12555"/>
<dbReference type="GO" id="GO:0055085">
    <property type="term" value="P:transmembrane transport"/>
    <property type="evidence" value="ECO:0007669"/>
    <property type="project" value="InterPro"/>
</dbReference>
<evidence type="ECO:0000256" key="9">
    <source>
        <dbReference type="RuleBase" id="RU363032"/>
    </source>
</evidence>
<dbReference type="SUPFAM" id="SSF161098">
    <property type="entry name" value="MetI-like"/>
    <property type="match status" value="1"/>
</dbReference>